<sequence length="169" mass="16986">MRSETVDQVLESLASSGPGGRGAAALHAAVGVALLARAAPPGGGAVADAAAALRAAAQRLATESPGPDPVDGARAAVRVIEVAERGLDLAETLRTGPDARQRATAVDVAAASEALRAAVGTARVEIEVDLAGIAEPAVREELLLAVDPVDDVVLRAAKLTAVVREQLLR</sequence>
<dbReference type="RefSeq" id="WP_378022590.1">
    <property type="nucleotide sequence ID" value="NZ_JBHSKG010000010.1"/>
</dbReference>
<evidence type="ECO:0000313" key="2">
    <source>
        <dbReference type="Proteomes" id="UP001596175"/>
    </source>
</evidence>
<evidence type="ECO:0008006" key="3">
    <source>
        <dbReference type="Google" id="ProtNLM"/>
    </source>
</evidence>
<name>A0ABV9ZJF6_9PSEU</name>
<dbReference type="EMBL" id="JBHSKG010000010">
    <property type="protein sequence ID" value="MFC5140430.1"/>
    <property type="molecule type" value="Genomic_DNA"/>
</dbReference>
<reference evidence="2" key="1">
    <citation type="journal article" date="2019" name="Int. J. Syst. Evol. Microbiol.">
        <title>The Global Catalogue of Microorganisms (GCM) 10K type strain sequencing project: providing services to taxonomists for standard genome sequencing and annotation.</title>
        <authorList>
            <consortium name="The Broad Institute Genomics Platform"/>
            <consortium name="The Broad Institute Genome Sequencing Center for Infectious Disease"/>
            <person name="Wu L."/>
            <person name="Ma J."/>
        </authorList>
    </citation>
    <scope>NUCLEOTIDE SEQUENCE [LARGE SCALE GENOMIC DNA]</scope>
    <source>
        <strain evidence="2">XZYJ18</strain>
    </source>
</reference>
<keyword evidence="2" id="KW-1185">Reference proteome</keyword>
<accession>A0ABV9ZJF6</accession>
<proteinExistence type="predicted"/>
<comment type="caution">
    <text evidence="1">The sequence shown here is derived from an EMBL/GenBank/DDBJ whole genome shotgun (WGS) entry which is preliminary data.</text>
</comment>
<protein>
    <recommendedName>
        <fullName evidence="3">Formiminotransferase-cyclodeaminase</fullName>
    </recommendedName>
</protein>
<evidence type="ECO:0000313" key="1">
    <source>
        <dbReference type="EMBL" id="MFC5140430.1"/>
    </source>
</evidence>
<dbReference type="Proteomes" id="UP001596175">
    <property type="component" value="Unassembled WGS sequence"/>
</dbReference>
<gene>
    <name evidence="1" type="ORF">ACFPK1_19485</name>
</gene>
<organism evidence="1 2">
    <name type="scientific">Actinomycetospora rhizophila</name>
    <dbReference type="NCBI Taxonomy" id="1416876"/>
    <lineage>
        <taxon>Bacteria</taxon>
        <taxon>Bacillati</taxon>
        <taxon>Actinomycetota</taxon>
        <taxon>Actinomycetes</taxon>
        <taxon>Pseudonocardiales</taxon>
        <taxon>Pseudonocardiaceae</taxon>
        <taxon>Actinomycetospora</taxon>
    </lineage>
</organism>